<keyword evidence="6" id="KW-1185">Reference proteome</keyword>
<keyword evidence="2 3" id="KW-0040">ANK repeat</keyword>
<dbReference type="PANTHER" id="PTHR24123:SF33">
    <property type="entry name" value="PROTEIN HOS4"/>
    <property type="match status" value="1"/>
</dbReference>
<proteinExistence type="predicted"/>
<dbReference type="RefSeq" id="XP_038740856.1">
    <property type="nucleotide sequence ID" value="XM_038893756.1"/>
</dbReference>
<dbReference type="GeneID" id="62166830"/>
<keyword evidence="1" id="KW-0677">Repeat</keyword>
<gene>
    <name evidence="5" type="ORF">CkaCkLH20_11042</name>
</gene>
<reference evidence="5" key="2">
    <citation type="submission" date="2020-11" db="EMBL/GenBank/DDBJ databases">
        <title>Whole genome sequencing of Colletotrichum sp.</title>
        <authorList>
            <person name="Li H."/>
        </authorList>
    </citation>
    <scope>NUCLEOTIDE SEQUENCE</scope>
    <source>
        <strain evidence="5">CkLH20</strain>
    </source>
</reference>
<dbReference type="InterPro" id="IPR051165">
    <property type="entry name" value="Multifunctional_ANK_Repeat"/>
</dbReference>
<dbReference type="AlphaFoldDB" id="A0A9P6LGA2"/>
<dbReference type="PANTHER" id="PTHR24123">
    <property type="entry name" value="ANKYRIN REPEAT-CONTAINING"/>
    <property type="match status" value="1"/>
</dbReference>
<evidence type="ECO:0000313" key="6">
    <source>
        <dbReference type="Proteomes" id="UP000781932"/>
    </source>
</evidence>
<evidence type="ECO:0000256" key="1">
    <source>
        <dbReference type="ARBA" id="ARBA00022737"/>
    </source>
</evidence>
<dbReference type="InterPro" id="IPR036770">
    <property type="entry name" value="Ankyrin_rpt-contain_sf"/>
</dbReference>
<comment type="caution">
    <text evidence="5">The sequence shown here is derived from an EMBL/GenBank/DDBJ whole genome shotgun (WGS) entry which is preliminary data.</text>
</comment>
<dbReference type="InterPro" id="IPR002110">
    <property type="entry name" value="Ankyrin_rpt"/>
</dbReference>
<dbReference type="PROSITE" id="PS50088">
    <property type="entry name" value="ANK_REPEAT"/>
    <property type="match status" value="1"/>
</dbReference>
<dbReference type="OrthoDB" id="341259at2759"/>
<sequence length="477" mass="52234">MDELIDTVVAANRLIHTVCKTRLVSPYLENLPTDLVLAIVDQLLTTDETNSYEQEATFDWGYTPKPEECDPLFDGVRAATRLASTCKRIRAVADRAIIHHDIRHHHSSCLLLSSKRGCAGGVAKALRYGADINALDRTVFEFWFVDKDSYEYMCRSPTRSTLTALHWAAFYGHEDLVGYLLEHGADVDARANIAVEAEGPDARWGVCNLGESHIQYAMLSHTQEDYESGNNFVEFDLDQEAPVSPDNPRGEDRITVTGDAMKTLGVGASPLFLALKACTKDTARRRYGPAKWNWEEHTPIVTDDDTGCRAAIVRKLVGAGASLITGTKSRTHALHQACAYRDFDVVDFLVSEMGVDANVADEKGATAAHYMAMHTTYALGWGERGRIDFSDQNQALILQLLLSRGLNLHHLNSDGLTAMDMGLDIAGVDLTSCSPTKCVTISSSPMSSPLKSFSPTSSSPTSSPSTSFSPTNRSTTY</sequence>
<accession>A0A9P6LGA2</accession>
<evidence type="ECO:0008006" key="7">
    <source>
        <dbReference type="Google" id="ProtNLM"/>
    </source>
</evidence>
<dbReference type="PROSITE" id="PS50297">
    <property type="entry name" value="ANK_REP_REGION"/>
    <property type="match status" value="1"/>
</dbReference>
<feature type="compositionally biased region" description="Low complexity" evidence="4">
    <location>
        <begin position="442"/>
        <end position="477"/>
    </location>
</feature>
<name>A0A9P6LGA2_9PEZI</name>
<dbReference type="EMBL" id="JAATWM020000045">
    <property type="protein sequence ID" value="KAF9871395.1"/>
    <property type="molecule type" value="Genomic_DNA"/>
</dbReference>
<organism evidence="5 6">
    <name type="scientific">Colletotrichum karsti</name>
    <dbReference type="NCBI Taxonomy" id="1095194"/>
    <lineage>
        <taxon>Eukaryota</taxon>
        <taxon>Fungi</taxon>
        <taxon>Dikarya</taxon>
        <taxon>Ascomycota</taxon>
        <taxon>Pezizomycotina</taxon>
        <taxon>Sordariomycetes</taxon>
        <taxon>Hypocreomycetidae</taxon>
        <taxon>Glomerellales</taxon>
        <taxon>Glomerellaceae</taxon>
        <taxon>Colletotrichum</taxon>
        <taxon>Colletotrichum boninense species complex</taxon>
    </lineage>
</organism>
<protein>
    <recommendedName>
        <fullName evidence="7">Ankyrin repeat protein</fullName>
    </recommendedName>
</protein>
<dbReference type="SUPFAM" id="SSF48403">
    <property type="entry name" value="Ankyrin repeat"/>
    <property type="match status" value="1"/>
</dbReference>
<evidence type="ECO:0000256" key="2">
    <source>
        <dbReference type="ARBA" id="ARBA00023043"/>
    </source>
</evidence>
<evidence type="ECO:0000256" key="3">
    <source>
        <dbReference type="PROSITE-ProRule" id="PRU00023"/>
    </source>
</evidence>
<dbReference type="Gene3D" id="1.25.40.20">
    <property type="entry name" value="Ankyrin repeat-containing domain"/>
    <property type="match status" value="2"/>
</dbReference>
<evidence type="ECO:0000313" key="5">
    <source>
        <dbReference type="EMBL" id="KAF9871395.1"/>
    </source>
</evidence>
<reference evidence="5" key="1">
    <citation type="submission" date="2020-03" db="EMBL/GenBank/DDBJ databases">
        <authorList>
            <person name="He L."/>
        </authorList>
    </citation>
    <scope>NUCLEOTIDE SEQUENCE</scope>
    <source>
        <strain evidence="5">CkLH20</strain>
    </source>
</reference>
<feature type="repeat" description="ANK" evidence="3">
    <location>
        <begin position="160"/>
        <end position="192"/>
    </location>
</feature>
<feature type="region of interest" description="Disordered" evidence="4">
    <location>
        <begin position="440"/>
        <end position="477"/>
    </location>
</feature>
<dbReference type="Proteomes" id="UP000781932">
    <property type="component" value="Unassembled WGS sequence"/>
</dbReference>
<dbReference type="SMART" id="SM00248">
    <property type="entry name" value="ANK"/>
    <property type="match status" value="4"/>
</dbReference>
<evidence type="ECO:0000256" key="4">
    <source>
        <dbReference type="SAM" id="MobiDB-lite"/>
    </source>
</evidence>
<dbReference type="Pfam" id="PF13606">
    <property type="entry name" value="Ank_3"/>
    <property type="match status" value="1"/>
</dbReference>
<dbReference type="Pfam" id="PF00023">
    <property type="entry name" value="Ank"/>
    <property type="match status" value="1"/>
</dbReference>